<dbReference type="InterPro" id="IPR018766">
    <property type="entry name" value="Zinicin_2"/>
</dbReference>
<accession>A0A3B0RII9</accession>
<dbReference type="NCBIfam" id="TIGR03883">
    <property type="entry name" value="DUF2342_F420"/>
    <property type="match status" value="1"/>
</dbReference>
<gene>
    <name evidence="1" type="ORF">MNBD_ACTINO02-3040</name>
</gene>
<dbReference type="PANTHER" id="PTHR39420">
    <property type="match status" value="1"/>
</dbReference>
<evidence type="ECO:0000313" key="1">
    <source>
        <dbReference type="EMBL" id="VAV91451.1"/>
    </source>
</evidence>
<sequence length="252" mass="27822">GKTGTTPLRVMGAEVGVLLGLVSRRVLGQYELVLPTADGTYGDTVMFVGANVLAMERAHEFRPKDFRFWVALHECTHRAQFLGVPWLRDYFFSLVEELVSKNETSGSQIQRVTTAMKAASAEGRPVLDDTGVLGLLASDEQRATIDRVQALMCLLEGHGHVVMDRIGARTIVSQQRMSNVLASRRDNPRVAALLKFIGIEMKLKQYSLGAAFIGHVEQRAGWSQLATAFNSPQTLPTLDEINDPESWLQRVG</sequence>
<protein>
    <recommendedName>
        <fullName evidence="2">Coenzyme F420 biosynthesis-associated protein</fullName>
    </recommendedName>
</protein>
<dbReference type="SUPFAM" id="SSF55486">
    <property type="entry name" value="Metalloproteases ('zincins'), catalytic domain"/>
    <property type="match status" value="1"/>
</dbReference>
<dbReference type="AlphaFoldDB" id="A0A3B0RII9"/>
<dbReference type="InterPro" id="IPR022454">
    <property type="entry name" value="CHP03883_F420-assoc"/>
</dbReference>
<name>A0A3B0RII9_9ZZZZ</name>
<dbReference type="Gene3D" id="1.20.150.30">
    <property type="entry name" value="Zincin-like metallopeptidase, N-terminal domain"/>
    <property type="match status" value="1"/>
</dbReference>
<organism evidence="1">
    <name type="scientific">hydrothermal vent metagenome</name>
    <dbReference type="NCBI Taxonomy" id="652676"/>
    <lineage>
        <taxon>unclassified sequences</taxon>
        <taxon>metagenomes</taxon>
        <taxon>ecological metagenomes</taxon>
    </lineage>
</organism>
<reference evidence="1" key="1">
    <citation type="submission" date="2018-06" db="EMBL/GenBank/DDBJ databases">
        <authorList>
            <person name="Zhirakovskaya E."/>
        </authorList>
    </citation>
    <scope>NUCLEOTIDE SEQUENCE</scope>
</reference>
<dbReference type="NCBIfam" id="TIGR03624">
    <property type="entry name" value="putative hydrolase"/>
    <property type="match status" value="1"/>
</dbReference>
<dbReference type="Pfam" id="PF10103">
    <property type="entry name" value="Zincin_2"/>
    <property type="match status" value="1"/>
</dbReference>
<dbReference type="PANTHER" id="PTHR39420:SF1">
    <property type="entry name" value="HYDROLASE"/>
    <property type="match status" value="1"/>
</dbReference>
<dbReference type="EMBL" id="UOEK01000009">
    <property type="protein sequence ID" value="VAV91451.1"/>
    <property type="molecule type" value="Genomic_DNA"/>
</dbReference>
<proteinExistence type="predicted"/>
<feature type="non-terminal residue" evidence="1">
    <location>
        <position position="1"/>
    </location>
</feature>
<evidence type="ECO:0008006" key="2">
    <source>
        <dbReference type="Google" id="ProtNLM"/>
    </source>
</evidence>
<dbReference type="InterPro" id="IPR042271">
    <property type="entry name" value="Zinicin_2_N"/>
</dbReference>